<feature type="compositionally biased region" description="Basic residues" evidence="1">
    <location>
        <begin position="167"/>
        <end position="182"/>
    </location>
</feature>
<evidence type="ECO:0000256" key="1">
    <source>
        <dbReference type="SAM" id="MobiDB-lite"/>
    </source>
</evidence>
<accession>A0A1V0D9K4</accession>
<proteinExistence type="predicted"/>
<protein>
    <submittedName>
        <fullName evidence="2">ORF3</fullName>
    </submittedName>
</protein>
<feature type="compositionally biased region" description="Basic and acidic residues" evidence="1">
    <location>
        <begin position="189"/>
        <end position="203"/>
    </location>
</feature>
<feature type="region of interest" description="Disordered" evidence="1">
    <location>
        <begin position="145"/>
        <end position="221"/>
    </location>
</feature>
<sequence>MSGGPMPEHWEEAWLEATKGWHDLDCRCGNWQDHLWLLLADGDAALAAAVDAIEKDAMAGEGATTATDRVTIGEDGWLNLLTCGSSTNFSFSLAVNTNHQQESGIHALIHQPILCRSQEVLHTPNSPEKEGCSRKQDIGVSLLPLPEPSVQIHPPKQRKVHFSEGTRRRKERKPRKPRHRPVSRVPKALLKEMDRLMMKRQSDAEGGNGSDSDTWSESSLTDAWDTSDSDFIDMPIKQRCLNKKLKKYYCLLTGGVRGGLPPRKLGYRTNSLPSDTRGRVSAGHPV</sequence>
<dbReference type="EMBL" id="KY742733">
    <property type="protein sequence ID" value="ARA91679.1"/>
    <property type="molecule type" value="Genomic_DNA"/>
</dbReference>
<feature type="compositionally biased region" description="Polar residues" evidence="1">
    <location>
        <begin position="210"/>
        <end position="221"/>
    </location>
</feature>
<evidence type="ECO:0000313" key="2">
    <source>
        <dbReference type="EMBL" id="ARA91679.1"/>
    </source>
</evidence>
<reference evidence="2" key="1">
    <citation type="submission" date="2017-03" db="EMBL/GenBank/DDBJ databases">
        <title>Genomes of single stranded DNA viruses identified in swine sera with porcine circovirus associated disease in southern Brazil.</title>
        <authorList>
            <person name="Cerva C."/>
            <person name="Varela A.P.M."/>
            <person name="Cibulski S.P."/>
            <person name="Mayer F.Q."/>
            <person name="Loiko M.R."/>
            <person name="Scheffer C.M."/>
            <person name="Lima D.A."/>
            <person name="Teixeira T.F."/>
            <person name="Santos H.F."/>
            <person name="Roehe P.M."/>
        </authorList>
    </citation>
    <scope>NUCLEOTIDE SEQUENCE</scope>
    <source>
        <strain evidence="2">BR/RS/2008</strain>
    </source>
</reference>
<name>A0A1V0D9K4_9VIRU</name>
<feature type="region of interest" description="Disordered" evidence="1">
    <location>
        <begin position="260"/>
        <end position="286"/>
    </location>
</feature>
<organism evidence="2">
    <name type="scientific">Torque teno sus virus 1b</name>
    <dbReference type="NCBI Taxonomy" id="687387"/>
    <lineage>
        <taxon>Viruses</taxon>
        <taxon>Monodnaviria</taxon>
        <taxon>Shotokuvirae</taxon>
        <taxon>Commensaviricota</taxon>
        <taxon>Cardeaviricetes</taxon>
        <taxon>Sanitavirales</taxon>
        <taxon>Anelloviridae</taxon>
        <taxon>Iotatorquevirus</taxon>
        <taxon>Iotatorquevirus suida1a</taxon>
    </lineage>
</organism>